<dbReference type="EMBL" id="VZCY01000026">
    <property type="protein sequence ID" value="MQN08876.1"/>
    <property type="molecule type" value="Genomic_DNA"/>
</dbReference>
<evidence type="ECO:0000313" key="1">
    <source>
        <dbReference type="EMBL" id="MCW4165406.1"/>
    </source>
</evidence>
<reference evidence="1" key="2">
    <citation type="submission" date="2022-11" db="EMBL/GenBank/DDBJ databases">
        <title>Genomic repertoires linked with pathogenic potency of arthritogenic Prevotella copri isolated from the gut of rheumatoid arthritis patients.</title>
        <authorList>
            <person name="Nii T."/>
            <person name="Maeda Y."/>
            <person name="Motooka D."/>
            <person name="Naito M."/>
            <person name="Matsumoto Y."/>
            <person name="Ogawa T."/>
            <person name="Oguro-Igashira E."/>
            <person name="Kishikawa T."/>
            <person name="Yamashita M."/>
            <person name="Koizumi S."/>
            <person name="Kurakawa T."/>
            <person name="Okumura R."/>
            <person name="Kayama H."/>
            <person name="Murakami M."/>
            <person name="Sakaguchi T."/>
            <person name="Das B."/>
            <person name="Nakamura S."/>
            <person name="Okada Y."/>
            <person name="Kumanogoh A."/>
            <person name="Takeda K."/>
        </authorList>
    </citation>
    <scope>NUCLEOTIDE SEQUENCE</scope>
    <source>
        <strain evidence="1">RA-N001-16</strain>
    </source>
</reference>
<evidence type="ECO:0000313" key="4">
    <source>
        <dbReference type="EMBL" id="MQO92023.1"/>
    </source>
</evidence>
<protein>
    <submittedName>
        <fullName evidence="2">Uncharacterized protein</fullName>
    </submittedName>
</protein>
<dbReference type="Proteomes" id="UP000406735">
    <property type="component" value="Unassembled WGS sequence"/>
</dbReference>
<dbReference type="Proteomes" id="UP000421283">
    <property type="component" value="Unassembled WGS sequence"/>
</dbReference>
<evidence type="ECO:0000313" key="7">
    <source>
        <dbReference type="Proteomes" id="UP000421283"/>
    </source>
</evidence>
<evidence type="ECO:0000313" key="3">
    <source>
        <dbReference type="EMBL" id="MQN31819.1"/>
    </source>
</evidence>
<proteinExistence type="predicted"/>
<organism evidence="2 5">
    <name type="scientific">Segatella copri</name>
    <dbReference type="NCBI Taxonomy" id="165179"/>
    <lineage>
        <taxon>Bacteria</taxon>
        <taxon>Pseudomonadati</taxon>
        <taxon>Bacteroidota</taxon>
        <taxon>Bacteroidia</taxon>
        <taxon>Bacteroidales</taxon>
        <taxon>Prevotellaceae</taxon>
        <taxon>Segatella</taxon>
    </lineage>
</organism>
<dbReference type="EMBL" id="VZCR01000047">
    <property type="protein sequence ID" value="MQN31819.1"/>
    <property type="molecule type" value="Genomic_DNA"/>
</dbReference>
<evidence type="ECO:0000313" key="2">
    <source>
        <dbReference type="EMBL" id="MQN08876.1"/>
    </source>
</evidence>
<sequence>MSGQRMIIMNAGSSYFEHVENYYGSNACEQNSCRNAEMPAELKTERAQRIKNNLIEIGLVTENFMPSGLSSSEAAILANQIGTELKIDNIWSVFGNYWGPNPNSMRAAYNRGMDQKKTIPFLEKVMPAIRG</sequence>
<accession>A0A5P0X7U1</accession>
<reference evidence="5 6" key="1">
    <citation type="submission" date="2019-09" db="EMBL/GenBank/DDBJ databases">
        <title>Distinct polysaccharide growth profiles of human intestinal Prevotella copri isolates.</title>
        <authorList>
            <person name="Fehlner-Peach H."/>
            <person name="Magnabosco C."/>
            <person name="Raghavan V."/>
            <person name="Scher J.U."/>
            <person name="Tett A."/>
            <person name="Cox L.M."/>
            <person name="Gottsegen C."/>
            <person name="Watters A."/>
            <person name="Wiltshire- Gordon J.D."/>
            <person name="Segata N."/>
            <person name="Bonneau R."/>
            <person name="Littman D.R."/>
        </authorList>
    </citation>
    <scope>NUCLEOTIDE SEQUENCE [LARGE SCALE GENOMIC DNA]</scope>
    <source>
        <strain evidence="6">iAP146</strain>
        <strain evidence="3">IAP146</strain>
        <strain evidence="4">IAU3127</strain>
        <strain evidence="7">iAU3127</strain>
        <strain evidence="2">IK21513</strain>
        <strain evidence="5">iK21513</strain>
    </source>
</reference>
<comment type="caution">
    <text evidence="2">The sequence shown here is derived from an EMBL/GenBank/DDBJ whole genome shotgun (WGS) entry which is preliminary data.</text>
</comment>
<evidence type="ECO:0000313" key="6">
    <source>
        <dbReference type="Proteomes" id="UP000420707"/>
    </source>
</evidence>
<dbReference type="RefSeq" id="WP_153079735.1">
    <property type="nucleotide sequence ID" value="NZ_JAHOMZ010000031.1"/>
</dbReference>
<evidence type="ECO:0000313" key="5">
    <source>
        <dbReference type="Proteomes" id="UP000406735"/>
    </source>
</evidence>
<dbReference type="EMBL" id="VZAP01000060">
    <property type="protein sequence ID" value="MQO92023.1"/>
    <property type="molecule type" value="Genomic_DNA"/>
</dbReference>
<name>A0A5P0X7U1_9BACT</name>
<dbReference type="Proteomes" id="UP001209476">
    <property type="component" value="Unassembled WGS sequence"/>
</dbReference>
<dbReference type="Proteomes" id="UP000420707">
    <property type="component" value="Unassembled WGS sequence"/>
</dbReference>
<dbReference type="EMBL" id="JAPDUM010000001">
    <property type="protein sequence ID" value="MCW4165406.1"/>
    <property type="molecule type" value="Genomic_DNA"/>
</dbReference>
<dbReference type="AlphaFoldDB" id="A0A5P0X7U1"/>
<gene>
    <name evidence="4" type="ORF">F7D31_04945</name>
    <name evidence="3" type="ORF">F7D90_07610</name>
    <name evidence="2" type="ORF">F7D97_02780</name>
    <name evidence="1" type="ORF">ONS98_09290</name>
</gene>